<dbReference type="PANTHER" id="PTHR45947:SF3">
    <property type="entry name" value="SULFOQUINOVOSYL TRANSFERASE SQD2"/>
    <property type="match status" value="1"/>
</dbReference>
<dbReference type="AlphaFoldDB" id="A0A9X2REN5"/>
<dbReference type="Pfam" id="PF00534">
    <property type="entry name" value="Glycos_transf_1"/>
    <property type="match status" value="1"/>
</dbReference>
<dbReference type="InterPro" id="IPR050194">
    <property type="entry name" value="Glycosyltransferase_grp1"/>
</dbReference>
<evidence type="ECO:0000313" key="4">
    <source>
        <dbReference type="Proteomes" id="UP001139125"/>
    </source>
</evidence>
<dbReference type="Pfam" id="PF13439">
    <property type="entry name" value="Glyco_transf_4"/>
    <property type="match status" value="1"/>
</dbReference>
<dbReference type="RefSeq" id="WP_255133855.1">
    <property type="nucleotide sequence ID" value="NZ_JANDBC010000001.1"/>
</dbReference>
<sequence>MNIIQVCPYDLSIPGGVQTHVTQLSNELVRKNNKVVIFAPRPTNPNSEREADCEVKHITSSTRIPWWGTSIDVSVLKPNEKSQIRQFFDEFKPDVIHFHTIWNPVMQTQLLWMLPDSIKKVGTFHDTPPDRGLGKHIGANLMKVGAKYYLPKMDEIISVSETQAKAMGGDPENLPQNFRILPNGIDAEAGQNMEKKSTPDDDFRIIFIGRFENRKGVFELLEIYRRLQSESLNQKISLTLVGNGPQLSEMKNFVNEHQLKEVTFHNDVDDQDKNRLLLNSDLMIAPALYGESFGIVLLEAMALGVRVIGYGNEGYLNIGKKYGVENFPSPGDTEALFELAKQHLKMPAEEQSILIKKGLEIASKHDWKLIAQQIEHIYSR</sequence>
<keyword evidence="4" id="KW-1185">Reference proteome</keyword>
<name>A0A9X2REN5_9BACT</name>
<feature type="domain" description="Glycosyl transferase family 1" evidence="1">
    <location>
        <begin position="192"/>
        <end position="357"/>
    </location>
</feature>
<gene>
    <name evidence="3" type="ORF">NM125_06165</name>
</gene>
<dbReference type="PANTHER" id="PTHR45947">
    <property type="entry name" value="SULFOQUINOVOSYL TRANSFERASE SQD2"/>
    <property type="match status" value="1"/>
</dbReference>
<evidence type="ECO:0000259" key="1">
    <source>
        <dbReference type="Pfam" id="PF00534"/>
    </source>
</evidence>
<dbReference type="SUPFAM" id="SSF53756">
    <property type="entry name" value="UDP-Glycosyltransferase/glycogen phosphorylase"/>
    <property type="match status" value="1"/>
</dbReference>
<accession>A0A9X2REN5</accession>
<dbReference type="Gene3D" id="3.40.50.2000">
    <property type="entry name" value="Glycogen Phosphorylase B"/>
    <property type="match status" value="2"/>
</dbReference>
<dbReference type="CDD" id="cd03801">
    <property type="entry name" value="GT4_PimA-like"/>
    <property type="match status" value="1"/>
</dbReference>
<evidence type="ECO:0000313" key="3">
    <source>
        <dbReference type="EMBL" id="MCP9291162.1"/>
    </source>
</evidence>
<proteinExistence type="predicted"/>
<feature type="domain" description="Glycosyltransferase subfamily 4-like N-terminal" evidence="2">
    <location>
        <begin position="14"/>
        <end position="188"/>
    </location>
</feature>
<dbReference type="EMBL" id="JANDBC010000001">
    <property type="protein sequence ID" value="MCP9291162.1"/>
    <property type="molecule type" value="Genomic_DNA"/>
</dbReference>
<dbReference type="GO" id="GO:0016757">
    <property type="term" value="F:glycosyltransferase activity"/>
    <property type="evidence" value="ECO:0007669"/>
    <property type="project" value="InterPro"/>
</dbReference>
<organism evidence="3 4">
    <name type="scientific">Gracilimonas sediminicola</name>
    <dbReference type="NCBI Taxonomy" id="2952158"/>
    <lineage>
        <taxon>Bacteria</taxon>
        <taxon>Pseudomonadati</taxon>
        <taxon>Balneolota</taxon>
        <taxon>Balneolia</taxon>
        <taxon>Balneolales</taxon>
        <taxon>Balneolaceae</taxon>
        <taxon>Gracilimonas</taxon>
    </lineage>
</organism>
<dbReference type="InterPro" id="IPR028098">
    <property type="entry name" value="Glyco_trans_4-like_N"/>
</dbReference>
<reference evidence="3" key="1">
    <citation type="submission" date="2022-06" db="EMBL/GenBank/DDBJ databases">
        <title>Gracilimonas sp. CAU 1638 isolated from sea sediment.</title>
        <authorList>
            <person name="Kim W."/>
        </authorList>
    </citation>
    <scope>NUCLEOTIDE SEQUENCE</scope>
    <source>
        <strain evidence="3">CAU 1638</strain>
    </source>
</reference>
<protein>
    <submittedName>
        <fullName evidence="3">Glycosyltransferase family 4 protein</fullName>
    </submittedName>
</protein>
<comment type="caution">
    <text evidence="3">The sequence shown here is derived from an EMBL/GenBank/DDBJ whole genome shotgun (WGS) entry which is preliminary data.</text>
</comment>
<evidence type="ECO:0000259" key="2">
    <source>
        <dbReference type="Pfam" id="PF13439"/>
    </source>
</evidence>
<dbReference type="Proteomes" id="UP001139125">
    <property type="component" value="Unassembled WGS sequence"/>
</dbReference>
<dbReference type="InterPro" id="IPR001296">
    <property type="entry name" value="Glyco_trans_1"/>
</dbReference>